<dbReference type="PANTHER" id="PTHR12764">
    <property type="entry name" value="WD REPEAT DOMAIN-RELATED"/>
    <property type="match status" value="1"/>
</dbReference>
<dbReference type="PIRSF" id="PIRSF037536">
    <property type="entry name" value="WD_repeat_p35"/>
    <property type="match status" value="1"/>
</dbReference>
<organism evidence="14 15">
    <name type="scientific">Dermatophagoides farinae</name>
    <name type="common">American house dust mite</name>
    <dbReference type="NCBI Taxonomy" id="6954"/>
    <lineage>
        <taxon>Eukaryota</taxon>
        <taxon>Metazoa</taxon>
        <taxon>Ecdysozoa</taxon>
        <taxon>Arthropoda</taxon>
        <taxon>Chelicerata</taxon>
        <taxon>Arachnida</taxon>
        <taxon>Acari</taxon>
        <taxon>Acariformes</taxon>
        <taxon>Sarcoptiformes</taxon>
        <taxon>Astigmata</taxon>
        <taxon>Psoroptidia</taxon>
        <taxon>Analgoidea</taxon>
        <taxon>Pyroglyphidae</taxon>
        <taxon>Dermatophagoidinae</taxon>
        <taxon>Dermatophagoides</taxon>
    </lineage>
</organism>
<dbReference type="Pfam" id="PF25170">
    <property type="entry name" value="TPR_WDR35"/>
    <property type="match status" value="1"/>
</dbReference>
<keyword evidence="2" id="KW-0963">Cytoplasm</keyword>
<dbReference type="GO" id="GO:1905515">
    <property type="term" value="P:non-motile cilium assembly"/>
    <property type="evidence" value="ECO:0007669"/>
    <property type="project" value="TreeGrafter"/>
</dbReference>
<evidence type="ECO:0000256" key="1">
    <source>
        <dbReference type="ARBA" id="ARBA00004120"/>
    </source>
</evidence>
<comment type="caution">
    <text evidence="14">The sequence shown here is derived from an EMBL/GenBank/DDBJ whole genome shotgun (WGS) entry which is preliminary data.</text>
</comment>
<dbReference type="GO" id="GO:0035721">
    <property type="term" value="P:intraciliary retrograde transport"/>
    <property type="evidence" value="ECO:0007669"/>
    <property type="project" value="TreeGrafter"/>
</dbReference>
<dbReference type="Pfam" id="PF23145">
    <property type="entry name" value="Zf_2nd_IFT121"/>
    <property type="match status" value="1"/>
</dbReference>
<evidence type="ECO:0000259" key="13">
    <source>
        <dbReference type="Pfam" id="PF25768"/>
    </source>
</evidence>
<dbReference type="InterPro" id="IPR056159">
    <property type="entry name" value="Beta-prop_IFT121_TULP_N"/>
</dbReference>
<feature type="domain" description="IFT121/TULP4 N-terminal" evidence="12">
    <location>
        <begin position="1"/>
        <end position="325"/>
    </location>
</feature>
<evidence type="ECO:0000313" key="14">
    <source>
        <dbReference type="EMBL" id="KAH9526891.1"/>
    </source>
</evidence>
<evidence type="ECO:0000256" key="6">
    <source>
        <dbReference type="ARBA" id="ARBA00023069"/>
    </source>
</evidence>
<keyword evidence="7" id="KW-0206">Cytoskeleton</keyword>
<dbReference type="GO" id="GO:0061512">
    <property type="term" value="P:protein localization to cilium"/>
    <property type="evidence" value="ECO:0007669"/>
    <property type="project" value="TreeGrafter"/>
</dbReference>
<dbReference type="SUPFAM" id="SSF48452">
    <property type="entry name" value="TPR-like"/>
    <property type="match status" value="1"/>
</dbReference>
<evidence type="ECO:0000256" key="5">
    <source>
        <dbReference type="ARBA" id="ARBA00022794"/>
    </source>
</evidence>
<dbReference type="EMBL" id="ASGP02000001">
    <property type="protein sequence ID" value="KAH9526891.1"/>
    <property type="molecule type" value="Genomic_DNA"/>
</dbReference>
<feature type="domain" description="IFT121-like TPR repeats" evidence="13">
    <location>
        <begin position="1053"/>
        <end position="1132"/>
    </location>
</feature>
<evidence type="ECO:0000256" key="8">
    <source>
        <dbReference type="ARBA" id="ARBA00023273"/>
    </source>
</evidence>
<evidence type="ECO:0000256" key="9">
    <source>
        <dbReference type="PROSITE-ProRule" id="PRU00221"/>
    </source>
</evidence>
<dbReference type="GO" id="GO:0030991">
    <property type="term" value="C:intraciliary transport particle A"/>
    <property type="evidence" value="ECO:0007669"/>
    <property type="project" value="TreeGrafter"/>
</dbReference>
<keyword evidence="6" id="KW-0969">Cilium</keyword>
<accession>A0A922I8G5</accession>
<dbReference type="SMART" id="SM00320">
    <property type="entry name" value="WD40"/>
    <property type="match status" value="6"/>
</dbReference>
<evidence type="ECO:0000313" key="15">
    <source>
        <dbReference type="Proteomes" id="UP000790347"/>
    </source>
</evidence>
<dbReference type="Pfam" id="PF23390">
    <property type="entry name" value="Beta-prop_WDR35_2nd"/>
    <property type="match status" value="1"/>
</dbReference>
<protein>
    <submittedName>
        <fullName evidence="14">WD repeat-containing protein 35</fullName>
    </submittedName>
</protein>
<keyword evidence="4" id="KW-0677">Repeat</keyword>
<sequence>MFLHLNKKISIPNCSQVRCIAWSWEHEFIACGGEAGMLKVIKLESNVNQHQTSKNDLSKNLSVNQTLESHKATVESVCWNEKFQKLTSSDANGTIIVWMFYKGMWYEEMVNNRQKSLVTGMAWTHDGNKICIVYEDGAIITGSVDGSRLWGKELKNISLNQVEWSPDGKIILIGTKDVEIHVFDHVGNFLKKMSLNHTVVAKAAEKLIAIKWFKNGTTSNHYPRRLIIAFDNGVIQLMRNESDYNAKLIYCEMGITSIEWNYNGDMFAVTGSTGNKNFIKIYNDQAQLLTVTKIPGNEVYDCSWEKNSRKLVLAVDSFMYFANLKCRISWCFLSNSIAFLRNNFDDEQKKKRSLMFWELKTNKRNERSADNFIQMACWHHYCVVVDKMDKLQSNNNKNNTLENNQSSSNKDVYCLNLYNSIGTLIDYHLTDLQQIKFCCMNSNRVIVASDNSFYVWPFKQLYNANSFKSLAFYSDNLYQELTQNIANDNDLMAGGSVGVKSRRQQQSSSTSFVVVVTDNDNISCVTVSEKFFIVGFESGIINQYLLPNASFINKIQLDASPSRMALNKNSTKLALTDRNSRFYLYDFEANNEQTWTEGNWIEISNTVAKLTDIWDFKWETDNNDLIVLLEKNKFIVINLYKGGVKILDPILFDGYLCSFQQLSIQTIALDQLIVDISNHLDNLDVNDYIVNIPSHYVNEIKNLINEKDSITDAINYAVKIPELPSLWTIVSNECLKNLDIETAYLAMIKNRDYKGLQFLKRLNRIKDLNLKNAEVCAYQNHIQQAESLYLQELDRPDLAVYLNKMNGNFERVRTLLEKYNNLANHDKEMKECYMNLGEYYQDNYQWQQAIRYYEKINAYDQLAECYISEQKYDALVTLVDKVNDEKILLQMAMFLESLGFCKDSVRAYIRANNFEMATNACVKLSEWKMATELANRYKTKNVDMLLEQYIQHLETDHKYMEMIQVYRNANMIDKAVAIIIKLIDETKKMDNNDGASLLKKLHLLIGIIYEENKLNNQNSGRNNKHETLDELLSQNDIFANGTDQQHQPIISTDPWKGAEAYHFYLLTQRNLYRGKYQLAMNCALHLQDYEEYLTVQQIYSLLALAAYANKCYDICSKAFIKLESIDNEQQCKWNSCINDLFNVNTTSTITTMANEEKKRIEYERMAVQIFLKNSPDENSSSNNVSTNISCKFCGQSIPEYSATCPKCQTKFHACVATGKSIIDQRKNWTCKRCRHHAIQEEIVSYTNCPLCHVKI</sequence>
<dbReference type="Pfam" id="PF24797">
    <property type="entry name" value="Beta-prop_WDR35_TULP_N"/>
    <property type="match status" value="1"/>
</dbReference>
<keyword evidence="3 9" id="KW-0853">WD repeat</keyword>
<dbReference type="InterPro" id="IPR011990">
    <property type="entry name" value="TPR-like_helical_dom_sf"/>
</dbReference>
<dbReference type="InterPro" id="IPR017233">
    <property type="entry name" value="WDR35"/>
</dbReference>
<dbReference type="AlphaFoldDB" id="A0A922I8G5"/>
<dbReference type="InterPro" id="IPR057979">
    <property type="entry name" value="TPR_IFT121"/>
</dbReference>
<dbReference type="InterPro" id="IPR015943">
    <property type="entry name" value="WD40/YVTN_repeat-like_dom_sf"/>
</dbReference>
<feature type="repeat" description="WD" evidence="9">
    <location>
        <begin position="67"/>
        <end position="98"/>
    </location>
</feature>
<dbReference type="PANTHER" id="PTHR12764:SF5">
    <property type="entry name" value="LD29485P"/>
    <property type="match status" value="1"/>
</dbReference>
<feature type="domain" description="IFT121 second beta-propeller" evidence="11">
    <location>
        <begin position="330"/>
        <end position="675"/>
    </location>
</feature>
<dbReference type="InterPro" id="IPR001680">
    <property type="entry name" value="WD40_rpt"/>
</dbReference>
<dbReference type="PROSITE" id="PS50082">
    <property type="entry name" value="WD_REPEATS_2"/>
    <property type="match status" value="1"/>
</dbReference>
<dbReference type="Gene3D" id="1.25.40.470">
    <property type="match status" value="1"/>
</dbReference>
<dbReference type="SUPFAM" id="SSF50978">
    <property type="entry name" value="WD40 repeat-like"/>
    <property type="match status" value="2"/>
</dbReference>
<feature type="domain" description="IFT121-like zinc finger" evidence="10">
    <location>
        <begin position="1213"/>
        <end position="1254"/>
    </location>
</feature>
<evidence type="ECO:0000256" key="7">
    <source>
        <dbReference type="ARBA" id="ARBA00023212"/>
    </source>
</evidence>
<dbReference type="Pfam" id="PF25768">
    <property type="entry name" value="TPR_IFT121"/>
    <property type="match status" value="1"/>
</dbReference>
<dbReference type="Proteomes" id="UP000790347">
    <property type="component" value="Unassembled WGS sequence"/>
</dbReference>
<evidence type="ECO:0000256" key="2">
    <source>
        <dbReference type="ARBA" id="ARBA00022490"/>
    </source>
</evidence>
<reference evidence="14" key="1">
    <citation type="submission" date="2013-05" db="EMBL/GenBank/DDBJ databases">
        <authorList>
            <person name="Yim A.K.Y."/>
            <person name="Chan T.F."/>
            <person name="Ji K.M."/>
            <person name="Liu X.Y."/>
            <person name="Zhou J.W."/>
            <person name="Li R.Q."/>
            <person name="Yang K.Y."/>
            <person name="Li J."/>
            <person name="Li M."/>
            <person name="Law P.T.W."/>
            <person name="Wu Y.L."/>
            <person name="Cai Z.L."/>
            <person name="Qin H."/>
            <person name="Bao Y."/>
            <person name="Leung R.K.K."/>
            <person name="Ng P.K.S."/>
            <person name="Zou J."/>
            <person name="Zhong X.J."/>
            <person name="Ran P.X."/>
            <person name="Zhong N.S."/>
            <person name="Liu Z.G."/>
            <person name="Tsui S.K.W."/>
        </authorList>
    </citation>
    <scope>NUCLEOTIDE SEQUENCE</scope>
    <source>
        <strain evidence="14">Derf</strain>
        <tissue evidence="14">Whole organism</tissue>
    </source>
</reference>
<comment type="subcellular location">
    <subcellularLocation>
        <location evidence="1">Cytoplasm</location>
        <location evidence="1">Cytoskeleton</location>
        <location evidence="1">Cilium basal body</location>
    </subcellularLocation>
</comment>
<dbReference type="InterPro" id="IPR056158">
    <property type="entry name" value="Beta-prop_IFT121_2nd"/>
</dbReference>
<dbReference type="InterPro" id="IPR039857">
    <property type="entry name" value="Ift122/121"/>
</dbReference>
<evidence type="ECO:0000259" key="11">
    <source>
        <dbReference type="Pfam" id="PF23390"/>
    </source>
</evidence>
<dbReference type="InterPro" id="IPR056170">
    <property type="entry name" value="Znf_IFT121-like"/>
</dbReference>
<evidence type="ECO:0000256" key="4">
    <source>
        <dbReference type="ARBA" id="ARBA00022737"/>
    </source>
</evidence>
<dbReference type="GO" id="GO:0097730">
    <property type="term" value="C:non-motile cilium"/>
    <property type="evidence" value="ECO:0007669"/>
    <property type="project" value="TreeGrafter"/>
</dbReference>
<keyword evidence="15" id="KW-1185">Reference proteome</keyword>
<evidence type="ECO:0000259" key="10">
    <source>
        <dbReference type="Pfam" id="PF23145"/>
    </source>
</evidence>
<evidence type="ECO:0000256" key="3">
    <source>
        <dbReference type="ARBA" id="ARBA00022574"/>
    </source>
</evidence>
<dbReference type="InterPro" id="IPR036322">
    <property type="entry name" value="WD40_repeat_dom_sf"/>
</dbReference>
<dbReference type="PROSITE" id="PS50294">
    <property type="entry name" value="WD_REPEATS_REGION"/>
    <property type="match status" value="1"/>
</dbReference>
<dbReference type="InterPro" id="IPR057361">
    <property type="entry name" value="TPR_WDR35"/>
</dbReference>
<keyword evidence="5" id="KW-0970">Cilium biogenesis/degradation</keyword>
<name>A0A922I8G5_DERFA</name>
<dbReference type="Gene3D" id="2.130.10.10">
    <property type="entry name" value="YVTN repeat-like/Quinoprotein amine dehydrogenase"/>
    <property type="match status" value="1"/>
</dbReference>
<reference evidence="14" key="2">
    <citation type="journal article" date="2022" name="Res Sq">
        <title>Comparative Genomics Reveals Insights into the Divergent Evolution of Astigmatic Mites and Household Pest Adaptations.</title>
        <authorList>
            <person name="Xiong Q."/>
            <person name="Wan A.T.-Y."/>
            <person name="Liu X.-Y."/>
            <person name="Fung C.S.-H."/>
            <person name="Xiao X."/>
            <person name="Malainual N."/>
            <person name="Hou J."/>
            <person name="Wang L."/>
            <person name="Wang M."/>
            <person name="Yang K."/>
            <person name="Cui Y."/>
            <person name="Leung E."/>
            <person name="Nong W."/>
            <person name="Shin S.-K."/>
            <person name="Au S."/>
            <person name="Jeong K.Y."/>
            <person name="Chew F.T."/>
            <person name="Hui J."/>
            <person name="Leung T.F."/>
            <person name="Tungtrongchitr A."/>
            <person name="Zhong N."/>
            <person name="Liu Z."/>
            <person name="Tsui S."/>
        </authorList>
    </citation>
    <scope>NUCLEOTIDE SEQUENCE</scope>
    <source>
        <strain evidence="14">Derf</strain>
        <tissue evidence="14">Whole organism</tissue>
    </source>
</reference>
<gene>
    <name evidence="14" type="primary">WDR35</name>
    <name evidence="14" type="ORF">DERF_000949</name>
</gene>
<proteinExistence type="predicted"/>
<dbReference type="CDD" id="cd15489">
    <property type="entry name" value="PHD_SF"/>
    <property type="match status" value="1"/>
</dbReference>
<evidence type="ECO:0000259" key="12">
    <source>
        <dbReference type="Pfam" id="PF24797"/>
    </source>
</evidence>
<keyword evidence="8" id="KW-0966">Cell projection</keyword>